<accession>A0A9P8QAC3</accession>
<protein>
    <recommendedName>
        <fullName evidence="3">Mediator of RNA polymerase II transcription subunit 12</fullName>
    </recommendedName>
    <alternativeName>
        <fullName evidence="7">Mediator complex subunit 12</fullName>
    </alternativeName>
</protein>
<keyword evidence="4" id="KW-0805">Transcription regulation</keyword>
<gene>
    <name evidence="10" type="ORF">WICPIJ_003159</name>
</gene>
<proteinExistence type="inferred from homology"/>
<evidence type="ECO:0000256" key="8">
    <source>
        <dbReference type="SAM" id="MobiDB-lite"/>
    </source>
</evidence>
<organism evidence="10 11">
    <name type="scientific">Wickerhamomyces pijperi</name>
    <name type="common">Yeast</name>
    <name type="synonym">Pichia pijperi</name>
    <dbReference type="NCBI Taxonomy" id="599730"/>
    <lineage>
        <taxon>Eukaryota</taxon>
        <taxon>Fungi</taxon>
        <taxon>Dikarya</taxon>
        <taxon>Ascomycota</taxon>
        <taxon>Saccharomycotina</taxon>
        <taxon>Saccharomycetes</taxon>
        <taxon>Phaffomycetales</taxon>
        <taxon>Wickerhamomycetaceae</taxon>
        <taxon>Wickerhamomyces</taxon>
    </lineage>
</organism>
<feature type="compositionally biased region" description="Polar residues" evidence="8">
    <location>
        <begin position="1"/>
        <end position="16"/>
    </location>
</feature>
<dbReference type="OrthoDB" id="20828at2759"/>
<dbReference type="GO" id="GO:0003712">
    <property type="term" value="F:transcription coregulator activity"/>
    <property type="evidence" value="ECO:0007669"/>
    <property type="project" value="InterPro"/>
</dbReference>
<dbReference type="GO" id="GO:0006357">
    <property type="term" value="P:regulation of transcription by RNA polymerase II"/>
    <property type="evidence" value="ECO:0007669"/>
    <property type="project" value="InterPro"/>
</dbReference>
<dbReference type="EMBL" id="JAEUBG010001747">
    <property type="protein sequence ID" value="KAH3685870.1"/>
    <property type="molecule type" value="Genomic_DNA"/>
</dbReference>
<dbReference type="Proteomes" id="UP000774326">
    <property type="component" value="Unassembled WGS sequence"/>
</dbReference>
<feature type="domain" description="Mediator complex subunit Med12" evidence="9">
    <location>
        <begin position="157"/>
        <end position="220"/>
    </location>
</feature>
<reference evidence="10" key="2">
    <citation type="submission" date="2021-01" db="EMBL/GenBank/DDBJ databases">
        <authorList>
            <person name="Schikora-Tamarit M.A."/>
        </authorList>
    </citation>
    <scope>NUCLEOTIDE SEQUENCE</scope>
    <source>
        <strain evidence="10">CBS2887</strain>
    </source>
</reference>
<evidence type="ECO:0000256" key="6">
    <source>
        <dbReference type="ARBA" id="ARBA00023242"/>
    </source>
</evidence>
<evidence type="ECO:0000256" key="5">
    <source>
        <dbReference type="ARBA" id="ARBA00023163"/>
    </source>
</evidence>
<keyword evidence="11" id="KW-1185">Reference proteome</keyword>
<dbReference type="PANTHER" id="PTHR46567:SF1">
    <property type="entry name" value="MEDIATOR OF RNA POLYMERASE II TRANSCRIPTION SUBUNIT 12"/>
    <property type="match status" value="1"/>
</dbReference>
<feature type="region of interest" description="Disordered" evidence="8">
    <location>
        <begin position="1"/>
        <end position="38"/>
    </location>
</feature>
<evidence type="ECO:0000313" key="11">
    <source>
        <dbReference type="Proteomes" id="UP000774326"/>
    </source>
</evidence>
<name>A0A9P8QAC3_WICPI</name>
<dbReference type="GO" id="GO:0016592">
    <property type="term" value="C:mediator complex"/>
    <property type="evidence" value="ECO:0007669"/>
    <property type="project" value="InterPro"/>
</dbReference>
<evidence type="ECO:0000313" key="10">
    <source>
        <dbReference type="EMBL" id="KAH3685870.1"/>
    </source>
</evidence>
<dbReference type="InterPro" id="IPR019035">
    <property type="entry name" value="Mediator_Med12"/>
</dbReference>
<feature type="compositionally biased region" description="Low complexity" evidence="8">
    <location>
        <begin position="17"/>
        <end position="31"/>
    </location>
</feature>
<keyword evidence="6" id="KW-0539">Nucleus</keyword>
<dbReference type="PANTHER" id="PTHR46567">
    <property type="entry name" value="MEDIATOR OF RNA POLYMERASE II TRANSCRIPTION SUBUNIT 12"/>
    <property type="match status" value="1"/>
</dbReference>
<evidence type="ECO:0000256" key="3">
    <source>
        <dbReference type="ARBA" id="ARBA00019622"/>
    </source>
</evidence>
<evidence type="ECO:0000256" key="7">
    <source>
        <dbReference type="ARBA" id="ARBA00032010"/>
    </source>
</evidence>
<evidence type="ECO:0000256" key="1">
    <source>
        <dbReference type="ARBA" id="ARBA00004123"/>
    </source>
</evidence>
<keyword evidence="5" id="KW-0804">Transcription</keyword>
<dbReference type="Pfam" id="PF09497">
    <property type="entry name" value="Med12"/>
    <property type="match status" value="1"/>
</dbReference>
<comment type="subcellular location">
    <subcellularLocation>
        <location evidence="1">Nucleus</location>
    </subcellularLocation>
</comment>
<evidence type="ECO:0000256" key="4">
    <source>
        <dbReference type="ARBA" id="ARBA00023015"/>
    </source>
</evidence>
<comment type="caution">
    <text evidence="10">The sequence shown here is derived from an EMBL/GenBank/DDBJ whole genome shotgun (WGS) entry which is preliminary data.</text>
</comment>
<evidence type="ECO:0000259" key="9">
    <source>
        <dbReference type="SMART" id="SM01281"/>
    </source>
</evidence>
<reference evidence="10" key="1">
    <citation type="journal article" date="2021" name="Open Biol.">
        <title>Shared evolutionary footprints suggest mitochondrial oxidative damage underlies multiple complex I losses in fungi.</title>
        <authorList>
            <person name="Schikora-Tamarit M.A."/>
            <person name="Marcet-Houben M."/>
            <person name="Nosek J."/>
            <person name="Gabaldon T."/>
        </authorList>
    </citation>
    <scope>NUCLEOTIDE SEQUENCE</scope>
    <source>
        <strain evidence="10">CBS2887</strain>
    </source>
</reference>
<evidence type="ECO:0000256" key="2">
    <source>
        <dbReference type="ARBA" id="ARBA00010289"/>
    </source>
</evidence>
<dbReference type="SMART" id="SM01281">
    <property type="entry name" value="Med12"/>
    <property type="match status" value="1"/>
</dbReference>
<sequence>MYPASQRTPNGVNNLRSNSPSTLTATTTSASGRNGGSLSASAYREELINNRYHLTHPAGVFPLDPTPVSNPTPNQQLQLQKYPDFQPWKATPRDEALAITYLQQGYSEAPFVTNEFVSARNIMHNLLQSRNALPDLSSNFLKVINVRSNNNLIPPSSFKTPSRVTLTDQKRESWLKELANENIPLRKLSRTIPHGIRNKNLIEHCILKNVPINRAIWLVRCVSANELKTLRRKGSMNSVHGSSSSGNASVEFNWLSEWTNQVVEYLEKLSLDYLKFESFVKAKESWRFKIRYFLRFLSNLYVEKLIEQDILKNWLLKFFRSCQNFEIPLLLSTIKIFWSEILKTDYLIKEFTEALLLKHHKVANLKNLLDLKDSNLVINDLKLSEQIRVKLLNNFKQLILQSFEQSVDNFIIPANWNLLKSTLKNSILNLQDPVTLKKFELISYRNDSLMINYSINTDDNSTTNDLITRLDSIGQSERFQEVDLAGILDLIFPDKELDSSSSDQWKFNLCSLVQWTISKYRTETYRIQLTSELLRRAKSTVSVSVSTRDIETEIMNIVFTLHRQTNDINLPQLYHMLNEFTSIKLFKTTTYIRKIIGSGLIYRTDNCDEKSFHLSVLCNLRFEAGSSTGSNTQLIMILKKLSSDGELMFQELEGQVKRVWQLLDLNPFGRLFVNGTGFPVEDGESVGVKLTVSLKYLLKLKSHTAKSQDFISFEQFENVISNFLRLDDHKSLCSFVQYFFAANVQTQSIQLPHLNLVSQLMMVNDKVWLLNIADFDKFVCQFVNLYNMSVSSISTDFINLKEFWRSLRNYTGYSDSLVLFEELDALIKLDYRKLPGMNPESIKYELQQCSHGLTYEQFHDAHKFHGNFQGLIRNVFNVNGCTSTQIKSSLNLLKILQKSNESEFNKILFVFIKKKFTVSNSAEIFNSQRSLYDLIRLGLLPVKTILDFFMNMITNHSSSTIATLPYQQFVMELLFKTHSDDLRLDLVRDHFIQGHLEEVLVVVMKIYFESRKTNKGMQSQHNPSTVGDDMLLDLMDPVVEKDEERLTVQYKSQCLCLFLHVVVHDRDVILNFLRKTENSSASSWKDLISVTIEILEREFICGSMEDAPSSNLRHLNRFNLPIFQLSFKLSIDLNAQNQLNYEQMLINFMANNTDYSLFGSLFELTQDHVKLQFIHYLEALFLRNSVTVTDIALDEQTSISIAVISEILGKLSNGLPGVIPLSDELIFSLDNAIDSLLKTANQQQTSPEESIEASIRLFLKIVIIHKSFLIGVISERNSIKESFLNNLVALLSCQLMRRNLPLKNLLYDLIISIKSALVNQSTAGNANSIKLPPCLTNLSSMQTSIEDENLSDENTMDIDQNHPTQHSHPNNLQQTNTLSHLFICNKPAMSFSDLTVKPFEMLEDSNAVGQINDTALSLQLFEGSIERKNPT</sequence>
<comment type="similarity">
    <text evidence="2">Belongs to the Mediator complex subunit 12 family.</text>
</comment>